<protein>
    <submittedName>
        <fullName evidence="1">Uncharacterized protein</fullName>
    </submittedName>
</protein>
<reference evidence="2" key="2">
    <citation type="submission" date="2015-01" db="EMBL/GenBank/DDBJ databases">
        <title>Evolutionary Origins and Diversification of the Mycorrhizal Mutualists.</title>
        <authorList>
            <consortium name="DOE Joint Genome Institute"/>
            <consortium name="Mycorrhizal Genomics Consortium"/>
            <person name="Kohler A."/>
            <person name="Kuo A."/>
            <person name="Nagy L.G."/>
            <person name="Floudas D."/>
            <person name="Copeland A."/>
            <person name="Barry K.W."/>
            <person name="Cichocki N."/>
            <person name="Veneault-Fourrey C."/>
            <person name="LaButti K."/>
            <person name="Lindquist E.A."/>
            <person name="Lipzen A."/>
            <person name="Lundell T."/>
            <person name="Morin E."/>
            <person name="Murat C."/>
            <person name="Riley R."/>
            <person name="Ohm R."/>
            <person name="Sun H."/>
            <person name="Tunlid A."/>
            <person name="Henrissat B."/>
            <person name="Grigoriev I.V."/>
            <person name="Hibbett D.S."/>
            <person name="Martin F."/>
        </authorList>
    </citation>
    <scope>NUCLEOTIDE SEQUENCE [LARGE SCALE GENOMIC DNA]</scope>
    <source>
        <strain evidence="2">MUT 4182</strain>
    </source>
</reference>
<dbReference type="Proteomes" id="UP000054248">
    <property type="component" value="Unassembled WGS sequence"/>
</dbReference>
<name>A0A0C3L3Q9_9AGAM</name>
<keyword evidence="2" id="KW-1185">Reference proteome</keyword>
<gene>
    <name evidence="1" type="ORF">M407DRAFT_181605</name>
</gene>
<reference evidence="1 2" key="1">
    <citation type="submission" date="2014-04" db="EMBL/GenBank/DDBJ databases">
        <authorList>
            <consortium name="DOE Joint Genome Institute"/>
            <person name="Kuo A."/>
            <person name="Girlanda M."/>
            <person name="Perotto S."/>
            <person name="Kohler A."/>
            <person name="Nagy L.G."/>
            <person name="Floudas D."/>
            <person name="Copeland A."/>
            <person name="Barry K.W."/>
            <person name="Cichocki N."/>
            <person name="Veneault-Fourrey C."/>
            <person name="LaButti K."/>
            <person name="Lindquist E.A."/>
            <person name="Lipzen A."/>
            <person name="Lundell T."/>
            <person name="Morin E."/>
            <person name="Murat C."/>
            <person name="Sun H."/>
            <person name="Tunlid A."/>
            <person name="Henrissat B."/>
            <person name="Grigoriev I.V."/>
            <person name="Hibbett D.S."/>
            <person name="Martin F."/>
            <person name="Nordberg H.P."/>
            <person name="Cantor M.N."/>
            <person name="Hua S.X."/>
        </authorList>
    </citation>
    <scope>NUCLEOTIDE SEQUENCE [LARGE SCALE GENOMIC DNA]</scope>
    <source>
        <strain evidence="1 2">MUT 4182</strain>
    </source>
</reference>
<dbReference type="AlphaFoldDB" id="A0A0C3L3Q9"/>
<organism evidence="1 2">
    <name type="scientific">Tulasnella calospora MUT 4182</name>
    <dbReference type="NCBI Taxonomy" id="1051891"/>
    <lineage>
        <taxon>Eukaryota</taxon>
        <taxon>Fungi</taxon>
        <taxon>Dikarya</taxon>
        <taxon>Basidiomycota</taxon>
        <taxon>Agaricomycotina</taxon>
        <taxon>Agaricomycetes</taxon>
        <taxon>Cantharellales</taxon>
        <taxon>Tulasnellaceae</taxon>
        <taxon>Tulasnella</taxon>
    </lineage>
</organism>
<evidence type="ECO:0000313" key="1">
    <source>
        <dbReference type="EMBL" id="KIO28338.1"/>
    </source>
</evidence>
<accession>A0A0C3L3Q9</accession>
<dbReference type="EMBL" id="KN822995">
    <property type="protein sequence ID" value="KIO28338.1"/>
    <property type="molecule type" value="Genomic_DNA"/>
</dbReference>
<sequence>MLFVAVDKNLHKRHMAAGGKVFYHDHHPSHPDLSLIILPLSFTATSPVGKAEFRRQTEGGGASGFGKFGWEQVPCNW</sequence>
<proteinExistence type="predicted"/>
<evidence type="ECO:0000313" key="2">
    <source>
        <dbReference type="Proteomes" id="UP000054248"/>
    </source>
</evidence>
<dbReference type="HOGENOM" id="CLU_2639935_0_0_1"/>